<evidence type="ECO:0000256" key="3">
    <source>
        <dbReference type="ARBA" id="ARBA00022737"/>
    </source>
</evidence>
<dbReference type="AlphaFoldDB" id="A0A5E4QWM6"/>
<feature type="signal peptide" evidence="6">
    <location>
        <begin position="1"/>
        <end position="17"/>
    </location>
</feature>
<keyword evidence="4" id="KW-1015">Disulfide bond</keyword>
<sequence>MKVLVVSILCVVVAVTAFSVQRCPTDWEEVQLLPHMDCSKFFICAFGEAVEFPCPNGTYYDTANSTCNFRQNVDCSGRIVDAN</sequence>
<name>A0A5E4QWM6_9NEOP</name>
<dbReference type="PROSITE" id="PS50940">
    <property type="entry name" value="CHIT_BIND_II"/>
    <property type="match status" value="1"/>
</dbReference>
<keyword evidence="5" id="KW-0325">Glycoprotein</keyword>
<dbReference type="InterPro" id="IPR051940">
    <property type="entry name" value="Chitin_bind-dev_reg"/>
</dbReference>
<dbReference type="Pfam" id="PF01607">
    <property type="entry name" value="CBM_14"/>
    <property type="match status" value="1"/>
</dbReference>
<dbReference type="EMBL" id="FZQP02006055">
    <property type="protein sequence ID" value="VVD02411.1"/>
    <property type="molecule type" value="Genomic_DNA"/>
</dbReference>
<evidence type="ECO:0000256" key="6">
    <source>
        <dbReference type="SAM" id="SignalP"/>
    </source>
</evidence>
<gene>
    <name evidence="8" type="ORF">LSINAPIS_LOCUS12630</name>
</gene>
<protein>
    <recommendedName>
        <fullName evidence="7">Chitin-binding type-2 domain-containing protein</fullName>
    </recommendedName>
</protein>
<dbReference type="Gene3D" id="2.170.140.10">
    <property type="entry name" value="Chitin binding domain"/>
    <property type="match status" value="1"/>
</dbReference>
<dbReference type="PANTHER" id="PTHR23301">
    <property type="entry name" value="CHITIN BINDING PERITROPHIN-A"/>
    <property type="match status" value="1"/>
</dbReference>
<evidence type="ECO:0000256" key="4">
    <source>
        <dbReference type="ARBA" id="ARBA00023157"/>
    </source>
</evidence>
<keyword evidence="9" id="KW-1185">Reference proteome</keyword>
<evidence type="ECO:0000256" key="1">
    <source>
        <dbReference type="ARBA" id="ARBA00022669"/>
    </source>
</evidence>
<dbReference type="SUPFAM" id="SSF57625">
    <property type="entry name" value="Invertebrate chitin-binding proteins"/>
    <property type="match status" value="1"/>
</dbReference>
<accession>A0A5E4QWM6</accession>
<dbReference type="PANTHER" id="PTHR23301:SF0">
    <property type="entry name" value="CHITIN-BINDING TYPE-2 DOMAIN-CONTAINING PROTEIN-RELATED"/>
    <property type="match status" value="1"/>
</dbReference>
<dbReference type="GO" id="GO:0005576">
    <property type="term" value="C:extracellular region"/>
    <property type="evidence" value="ECO:0007669"/>
    <property type="project" value="InterPro"/>
</dbReference>
<keyword evidence="2 6" id="KW-0732">Signal</keyword>
<reference evidence="8 9" key="1">
    <citation type="submission" date="2017-07" db="EMBL/GenBank/DDBJ databases">
        <authorList>
            <person name="Talla V."/>
            <person name="Backstrom N."/>
        </authorList>
    </citation>
    <scope>NUCLEOTIDE SEQUENCE [LARGE SCALE GENOMIC DNA]</scope>
</reference>
<dbReference type="InterPro" id="IPR002557">
    <property type="entry name" value="Chitin-bd_dom"/>
</dbReference>
<evidence type="ECO:0000313" key="8">
    <source>
        <dbReference type="EMBL" id="VVD02411.1"/>
    </source>
</evidence>
<evidence type="ECO:0000256" key="2">
    <source>
        <dbReference type="ARBA" id="ARBA00022729"/>
    </source>
</evidence>
<evidence type="ECO:0000256" key="5">
    <source>
        <dbReference type="ARBA" id="ARBA00023180"/>
    </source>
</evidence>
<evidence type="ECO:0000313" key="9">
    <source>
        <dbReference type="Proteomes" id="UP000324832"/>
    </source>
</evidence>
<organism evidence="8 9">
    <name type="scientific">Leptidea sinapis</name>
    <dbReference type="NCBI Taxonomy" id="189913"/>
    <lineage>
        <taxon>Eukaryota</taxon>
        <taxon>Metazoa</taxon>
        <taxon>Ecdysozoa</taxon>
        <taxon>Arthropoda</taxon>
        <taxon>Hexapoda</taxon>
        <taxon>Insecta</taxon>
        <taxon>Pterygota</taxon>
        <taxon>Neoptera</taxon>
        <taxon>Endopterygota</taxon>
        <taxon>Lepidoptera</taxon>
        <taxon>Glossata</taxon>
        <taxon>Ditrysia</taxon>
        <taxon>Papilionoidea</taxon>
        <taxon>Pieridae</taxon>
        <taxon>Dismorphiinae</taxon>
        <taxon>Leptidea</taxon>
    </lineage>
</organism>
<feature type="domain" description="Chitin-binding type-2" evidence="7">
    <location>
        <begin position="20"/>
        <end position="77"/>
    </location>
</feature>
<dbReference type="InterPro" id="IPR036508">
    <property type="entry name" value="Chitin-bd_dom_sf"/>
</dbReference>
<dbReference type="Proteomes" id="UP000324832">
    <property type="component" value="Unassembled WGS sequence"/>
</dbReference>
<evidence type="ECO:0000259" key="7">
    <source>
        <dbReference type="PROSITE" id="PS50940"/>
    </source>
</evidence>
<keyword evidence="3" id="KW-0677">Repeat</keyword>
<proteinExistence type="predicted"/>
<keyword evidence="1" id="KW-0147">Chitin-binding</keyword>
<dbReference type="SMART" id="SM00494">
    <property type="entry name" value="ChtBD2"/>
    <property type="match status" value="1"/>
</dbReference>
<dbReference type="GO" id="GO:0008061">
    <property type="term" value="F:chitin binding"/>
    <property type="evidence" value="ECO:0007669"/>
    <property type="project" value="UniProtKB-KW"/>
</dbReference>
<feature type="chain" id="PRO_5022851863" description="Chitin-binding type-2 domain-containing protein" evidence="6">
    <location>
        <begin position="18"/>
        <end position="83"/>
    </location>
</feature>